<gene>
    <name evidence="1" type="ORF">RGI145_19465</name>
</gene>
<accession>A0A1L7AL68</accession>
<dbReference type="AlphaFoldDB" id="A0A1L7AL68"/>
<reference evidence="1 2" key="1">
    <citation type="submission" date="2016-05" db="EMBL/GenBank/DDBJ databases">
        <title>Complete Genome and Methylome Analysis of Psychrotrophic Bacterial Isolates from Antarctic Lake Untersee.</title>
        <authorList>
            <person name="Fomenkov A."/>
            <person name="Akimov V.N."/>
            <person name="Vasilyeva L.V."/>
            <person name="Andersen D."/>
            <person name="Vincze T."/>
            <person name="Roberts R.J."/>
        </authorList>
    </citation>
    <scope>NUCLEOTIDE SEQUENCE [LARGE SCALE GENOMIC DNA]</scope>
    <source>
        <strain evidence="1 2">U14-5</strain>
    </source>
</reference>
<dbReference type="KEGG" id="rgi:RGI145_19465"/>
<sequence length="71" mass="7984">MSQPTPEAIRLLVRRGAMLTQHHHRGQLYAVGLNLDGDVTIVQRDAWLAAMPDWPLNEAIAATPTLRSERR</sequence>
<dbReference type="Proteomes" id="UP000185494">
    <property type="component" value="Chromosome 2"/>
</dbReference>
<name>A0A1L7AL68_9PROT</name>
<protein>
    <submittedName>
        <fullName evidence="1">Uncharacterized protein</fullName>
    </submittedName>
</protein>
<organism evidence="1 2">
    <name type="scientific">Roseomonas gilardii</name>
    <dbReference type="NCBI Taxonomy" id="257708"/>
    <lineage>
        <taxon>Bacteria</taxon>
        <taxon>Pseudomonadati</taxon>
        <taxon>Pseudomonadota</taxon>
        <taxon>Alphaproteobacteria</taxon>
        <taxon>Acetobacterales</taxon>
        <taxon>Roseomonadaceae</taxon>
        <taxon>Roseomonas</taxon>
    </lineage>
</organism>
<dbReference type="STRING" id="257708.RGI145_19465"/>
<dbReference type="EMBL" id="CP015584">
    <property type="protein sequence ID" value="APT59528.1"/>
    <property type="molecule type" value="Genomic_DNA"/>
</dbReference>
<proteinExistence type="predicted"/>
<dbReference type="RefSeq" id="WP_075800240.1">
    <property type="nucleotide sequence ID" value="NZ_CP015584.1"/>
</dbReference>
<evidence type="ECO:0000313" key="2">
    <source>
        <dbReference type="Proteomes" id="UP000185494"/>
    </source>
</evidence>
<evidence type="ECO:0000313" key="1">
    <source>
        <dbReference type="EMBL" id="APT59528.1"/>
    </source>
</evidence>